<dbReference type="SMART" id="SM00347">
    <property type="entry name" value="HTH_MARR"/>
    <property type="match status" value="1"/>
</dbReference>
<accession>A0ABP8ETJ1</accession>
<name>A0ABP8ETJ1_9MICO</name>
<dbReference type="SUPFAM" id="SSF46785">
    <property type="entry name" value="Winged helix' DNA-binding domain"/>
    <property type="match status" value="1"/>
</dbReference>
<evidence type="ECO:0000313" key="3">
    <source>
        <dbReference type="EMBL" id="GAA4287245.1"/>
    </source>
</evidence>
<dbReference type="InterPro" id="IPR039422">
    <property type="entry name" value="MarR/SlyA-like"/>
</dbReference>
<feature type="region of interest" description="Disordered" evidence="1">
    <location>
        <begin position="1"/>
        <end position="20"/>
    </location>
</feature>
<dbReference type="PANTHER" id="PTHR33164">
    <property type="entry name" value="TRANSCRIPTIONAL REGULATOR, MARR FAMILY"/>
    <property type="match status" value="1"/>
</dbReference>
<reference evidence="4" key="1">
    <citation type="journal article" date="2019" name="Int. J. Syst. Evol. Microbiol.">
        <title>The Global Catalogue of Microorganisms (GCM) 10K type strain sequencing project: providing services to taxonomists for standard genome sequencing and annotation.</title>
        <authorList>
            <consortium name="The Broad Institute Genomics Platform"/>
            <consortium name="The Broad Institute Genome Sequencing Center for Infectious Disease"/>
            <person name="Wu L."/>
            <person name="Ma J."/>
        </authorList>
    </citation>
    <scope>NUCLEOTIDE SEQUENCE [LARGE SCALE GENOMIC DNA]</scope>
    <source>
        <strain evidence="4">JCM 17459</strain>
    </source>
</reference>
<dbReference type="InterPro" id="IPR036388">
    <property type="entry name" value="WH-like_DNA-bd_sf"/>
</dbReference>
<protein>
    <submittedName>
        <fullName evidence="3">MarR family transcriptional regulator</fullName>
    </submittedName>
</protein>
<dbReference type="EMBL" id="BAABBA010000006">
    <property type="protein sequence ID" value="GAA4287245.1"/>
    <property type="molecule type" value="Genomic_DNA"/>
</dbReference>
<dbReference type="RefSeq" id="WP_345039641.1">
    <property type="nucleotide sequence ID" value="NZ_BAABBA010000006.1"/>
</dbReference>
<dbReference type="Pfam" id="PF12802">
    <property type="entry name" value="MarR_2"/>
    <property type="match status" value="1"/>
</dbReference>
<evidence type="ECO:0000313" key="4">
    <source>
        <dbReference type="Proteomes" id="UP001499841"/>
    </source>
</evidence>
<proteinExistence type="predicted"/>
<gene>
    <name evidence="3" type="ORF">GCM10022262_16040</name>
</gene>
<comment type="caution">
    <text evidence="3">The sequence shown here is derived from an EMBL/GenBank/DDBJ whole genome shotgun (WGS) entry which is preliminary data.</text>
</comment>
<evidence type="ECO:0000259" key="2">
    <source>
        <dbReference type="PROSITE" id="PS50995"/>
    </source>
</evidence>
<dbReference type="Proteomes" id="UP001499841">
    <property type="component" value="Unassembled WGS sequence"/>
</dbReference>
<dbReference type="PANTHER" id="PTHR33164:SF95">
    <property type="entry name" value="TRANSCRIPTIONAL REGULATOR"/>
    <property type="match status" value="1"/>
</dbReference>
<dbReference type="PROSITE" id="PS50995">
    <property type="entry name" value="HTH_MARR_2"/>
    <property type="match status" value="1"/>
</dbReference>
<feature type="domain" description="HTH marR-type" evidence="2">
    <location>
        <begin position="23"/>
        <end position="154"/>
    </location>
</feature>
<organism evidence="3 4">
    <name type="scientific">Georgenia daeguensis</name>
    <dbReference type="NCBI Taxonomy" id="908355"/>
    <lineage>
        <taxon>Bacteria</taxon>
        <taxon>Bacillati</taxon>
        <taxon>Actinomycetota</taxon>
        <taxon>Actinomycetes</taxon>
        <taxon>Micrococcales</taxon>
        <taxon>Bogoriellaceae</taxon>
        <taxon>Georgenia</taxon>
    </lineage>
</organism>
<dbReference type="InterPro" id="IPR000835">
    <property type="entry name" value="HTH_MarR-typ"/>
</dbReference>
<dbReference type="Gene3D" id="1.10.10.10">
    <property type="entry name" value="Winged helix-like DNA-binding domain superfamily/Winged helix DNA-binding domain"/>
    <property type="match status" value="1"/>
</dbReference>
<sequence>MTSTQIREQRPTEPGPEDDYDLHSNIGYLLRRAHQCGSAAFQHADDTGLSVIQFATLASLVRSGPDSQNSLGRSVGSDAATTKGIVQRLHKRGLVDIHADPTDRRMKTIEITDEGRAVYARGVRASRESSEVILAPFSPGERTILVEMLQRIVATEERHLGHGQ</sequence>
<keyword evidence="4" id="KW-1185">Reference proteome</keyword>
<evidence type="ECO:0000256" key="1">
    <source>
        <dbReference type="SAM" id="MobiDB-lite"/>
    </source>
</evidence>
<dbReference type="InterPro" id="IPR036390">
    <property type="entry name" value="WH_DNA-bd_sf"/>
</dbReference>